<proteinExistence type="predicted"/>
<dbReference type="EMBL" id="JAAMPC010000005">
    <property type="protein sequence ID" value="KAG2312968.1"/>
    <property type="molecule type" value="Genomic_DNA"/>
</dbReference>
<evidence type="ECO:0000313" key="2">
    <source>
        <dbReference type="Proteomes" id="UP000886595"/>
    </source>
</evidence>
<sequence length="91" mass="10079">MANSSILLAEGWPEMGSSSVLESRIGGFKSVKALETGVSKELQRLERHLQWPNVFDFGLNGGLLSRSCFGFMFVAMHAVKKRLRGSLTIYT</sequence>
<dbReference type="AlphaFoldDB" id="A0A8X8AVW0"/>
<comment type="caution">
    <text evidence="1">The sequence shown here is derived from an EMBL/GenBank/DDBJ whole genome shotgun (WGS) entry which is preliminary data.</text>
</comment>
<reference evidence="1 2" key="1">
    <citation type="submission" date="2020-02" db="EMBL/GenBank/DDBJ databases">
        <authorList>
            <person name="Ma Q."/>
            <person name="Huang Y."/>
            <person name="Song X."/>
            <person name="Pei D."/>
        </authorList>
    </citation>
    <scope>NUCLEOTIDE SEQUENCE [LARGE SCALE GENOMIC DNA]</scope>
    <source>
        <strain evidence="1">Sxm20200214</strain>
        <tissue evidence="1">Leaf</tissue>
    </source>
</reference>
<name>A0A8X8AVW0_BRACI</name>
<protein>
    <submittedName>
        <fullName evidence="1">Uncharacterized protein</fullName>
    </submittedName>
</protein>
<organism evidence="1 2">
    <name type="scientific">Brassica carinata</name>
    <name type="common">Ethiopian mustard</name>
    <name type="synonym">Abyssinian cabbage</name>
    <dbReference type="NCBI Taxonomy" id="52824"/>
    <lineage>
        <taxon>Eukaryota</taxon>
        <taxon>Viridiplantae</taxon>
        <taxon>Streptophyta</taxon>
        <taxon>Embryophyta</taxon>
        <taxon>Tracheophyta</taxon>
        <taxon>Spermatophyta</taxon>
        <taxon>Magnoliopsida</taxon>
        <taxon>eudicotyledons</taxon>
        <taxon>Gunneridae</taxon>
        <taxon>Pentapetalae</taxon>
        <taxon>rosids</taxon>
        <taxon>malvids</taxon>
        <taxon>Brassicales</taxon>
        <taxon>Brassicaceae</taxon>
        <taxon>Brassiceae</taxon>
        <taxon>Brassica</taxon>
    </lineage>
</organism>
<dbReference type="Proteomes" id="UP000886595">
    <property type="component" value="Unassembled WGS sequence"/>
</dbReference>
<evidence type="ECO:0000313" key="1">
    <source>
        <dbReference type="EMBL" id="KAG2312968.1"/>
    </source>
</evidence>
<gene>
    <name evidence="1" type="ORF">Bca52824_024525</name>
</gene>
<accession>A0A8X8AVW0</accession>
<keyword evidence="2" id="KW-1185">Reference proteome</keyword>